<dbReference type="Proteomes" id="UP001567537">
    <property type="component" value="Unassembled WGS sequence"/>
</dbReference>
<feature type="non-terminal residue" evidence="1">
    <location>
        <position position="1"/>
    </location>
</feature>
<protein>
    <submittedName>
        <fullName evidence="1">Uncharacterized protein</fullName>
    </submittedName>
</protein>
<sequence>AHRTDPLLGEIAFGAYRVGVKNWTAGRGKDAGSRGKGGRVTLAARVSEAFDAVPDAIGLTVG</sequence>
<evidence type="ECO:0000313" key="2">
    <source>
        <dbReference type="Proteomes" id="UP001567537"/>
    </source>
</evidence>
<reference evidence="1 2" key="1">
    <citation type="journal article" date="2021" name="Res Sq">
        <title>Streptomyces Pimoensis sp. nov., Isolated From the Taklimakan Desert in Xinjiang, China.</title>
        <authorList>
            <person name="Zhang P."/>
            <person name="Luo X."/>
            <person name="Luo X."/>
            <person name="Liu Z."/>
            <person name="Xia Z."/>
            <person name="Wan C."/>
            <person name="zhang L."/>
        </authorList>
    </citation>
    <scope>NUCLEOTIDE SEQUENCE [LARGE SCALE GENOMIC DNA]</scope>
    <source>
        <strain evidence="1 2">TRM75549</strain>
    </source>
</reference>
<comment type="caution">
    <text evidence="1">The sequence shown here is derived from an EMBL/GenBank/DDBJ whole genome shotgun (WGS) entry which is preliminary data.</text>
</comment>
<gene>
    <name evidence="1" type="ORF">KYY02_28890</name>
</gene>
<organism evidence="1 2">
    <name type="scientific">Streptomyces pimonensis</name>
    <dbReference type="NCBI Taxonomy" id="2860288"/>
    <lineage>
        <taxon>Bacteria</taxon>
        <taxon>Bacillati</taxon>
        <taxon>Actinomycetota</taxon>
        <taxon>Actinomycetes</taxon>
        <taxon>Kitasatosporales</taxon>
        <taxon>Streptomycetaceae</taxon>
        <taxon>Streptomyces</taxon>
    </lineage>
</organism>
<evidence type="ECO:0000313" key="1">
    <source>
        <dbReference type="EMBL" id="MEZ3182530.1"/>
    </source>
</evidence>
<proteinExistence type="predicted"/>
<accession>A0ABV4JAT5</accession>
<dbReference type="EMBL" id="JAHWZY010000045">
    <property type="protein sequence ID" value="MEZ3182530.1"/>
    <property type="molecule type" value="Genomic_DNA"/>
</dbReference>
<name>A0ABV4JAT5_9ACTN</name>
<keyword evidence="2" id="KW-1185">Reference proteome</keyword>